<dbReference type="EMBL" id="SHOA02000014">
    <property type="protein sequence ID" value="TDH67006.1"/>
    <property type="molecule type" value="Genomic_DNA"/>
</dbReference>
<evidence type="ECO:0000256" key="1">
    <source>
        <dbReference type="SAM" id="MobiDB-lite"/>
    </source>
</evidence>
<accession>A0A976ICU3</accession>
<proteinExistence type="predicted"/>
<feature type="region of interest" description="Disordered" evidence="1">
    <location>
        <begin position="193"/>
        <end position="216"/>
    </location>
</feature>
<reference evidence="2 3" key="1">
    <citation type="journal article" date="2021" name="Genome Biol.">
        <title>AFLAP: assembly-free linkage analysis pipeline using k-mers from genome sequencing data.</title>
        <authorList>
            <person name="Fletcher K."/>
            <person name="Zhang L."/>
            <person name="Gil J."/>
            <person name="Han R."/>
            <person name="Cavanaugh K."/>
            <person name="Michelmore R."/>
        </authorList>
    </citation>
    <scope>NUCLEOTIDE SEQUENCE [LARGE SCALE GENOMIC DNA]</scope>
    <source>
        <strain evidence="2 3">SF5</strain>
    </source>
</reference>
<feature type="compositionally biased region" description="Polar residues" evidence="1">
    <location>
        <begin position="195"/>
        <end position="204"/>
    </location>
</feature>
<name>A0A976ICU3_BRELC</name>
<evidence type="ECO:0000313" key="3">
    <source>
        <dbReference type="Proteomes" id="UP000294530"/>
    </source>
</evidence>
<organism evidence="2 3">
    <name type="scientific">Bremia lactucae</name>
    <name type="common">Lettuce downy mildew</name>
    <dbReference type="NCBI Taxonomy" id="4779"/>
    <lineage>
        <taxon>Eukaryota</taxon>
        <taxon>Sar</taxon>
        <taxon>Stramenopiles</taxon>
        <taxon>Oomycota</taxon>
        <taxon>Peronosporomycetes</taxon>
        <taxon>Peronosporales</taxon>
        <taxon>Peronosporaceae</taxon>
        <taxon>Bremia</taxon>
    </lineage>
</organism>
<gene>
    <name evidence="2" type="ORF">CCR75_006321</name>
</gene>
<dbReference type="RefSeq" id="XP_067816505.1">
    <property type="nucleotide sequence ID" value="XM_067964391.1"/>
</dbReference>
<sequence length="216" mass="24730">MISRNVLTRNFAGTRALSNTASETYSFVQSRAEYRKEIASLRKVFIGEEQRRKELLARDAKSQRQKILKLKAARLEIKGQQKIIRAKEVEREKLIHEEKVRNYVKAKAVVRQKRVVEVERRRESLVASLRQQVAKWTTAENYSEKLKEDVFIYSPHQISFRGSFDPSSTSGSAVSWLEKLQLMKPAGFNDANEVAASTTKSPSSGIEALELKTEEK</sequence>
<dbReference type="Proteomes" id="UP000294530">
    <property type="component" value="Unassembled WGS sequence"/>
</dbReference>
<dbReference type="AlphaFoldDB" id="A0A976ICU3"/>
<dbReference type="GeneID" id="94350062"/>
<dbReference type="OrthoDB" id="73502at2759"/>
<evidence type="ECO:0000313" key="2">
    <source>
        <dbReference type="EMBL" id="TDH67006.1"/>
    </source>
</evidence>
<protein>
    <submittedName>
        <fullName evidence="2">Uncharacterized protein</fullName>
    </submittedName>
</protein>
<dbReference type="KEGG" id="blac:94350062"/>
<comment type="caution">
    <text evidence="2">The sequence shown here is derived from an EMBL/GenBank/DDBJ whole genome shotgun (WGS) entry which is preliminary data.</text>
</comment>
<keyword evidence="3" id="KW-1185">Reference proteome</keyword>